<dbReference type="InterPro" id="IPR036291">
    <property type="entry name" value="NAD(P)-bd_dom_sf"/>
</dbReference>
<organism evidence="6 7">
    <name type="scientific">Metabacillus herbersteinensis</name>
    <dbReference type="NCBI Taxonomy" id="283816"/>
    <lineage>
        <taxon>Bacteria</taxon>
        <taxon>Bacillati</taxon>
        <taxon>Bacillota</taxon>
        <taxon>Bacilli</taxon>
        <taxon>Bacillales</taxon>
        <taxon>Bacillaceae</taxon>
        <taxon>Metabacillus</taxon>
    </lineage>
</organism>
<evidence type="ECO:0000313" key="6">
    <source>
        <dbReference type="EMBL" id="MFC0273391.1"/>
    </source>
</evidence>
<gene>
    <name evidence="6" type="ORF">ACFFIX_18480</name>
</gene>
<evidence type="ECO:0000259" key="4">
    <source>
        <dbReference type="Pfam" id="PF00389"/>
    </source>
</evidence>
<dbReference type="PROSITE" id="PS00671">
    <property type="entry name" value="D_2_HYDROXYACID_DH_3"/>
    <property type="match status" value="1"/>
</dbReference>
<evidence type="ECO:0000313" key="7">
    <source>
        <dbReference type="Proteomes" id="UP001589854"/>
    </source>
</evidence>
<comment type="caution">
    <text evidence="6">The sequence shown here is derived from an EMBL/GenBank/DDBJ whole genome shotgun (WGS) entry which is preliminary data.</text>
</comment>
<dbReference type="Gene3D" id="3.40.50.720">
    <property type="entry name" value="NAD(P)-binding Rossmann-like Domain"/>
    <property type="match status" value="2"/>
</dbReference>
<dbReference type="InterPro" id="IPR029753">
    <property type="entry name" value="D-isomer_DH_CS"/>
</dbReference>
<dbReference type="InterPro" id="IPR006140">
    <property type="entry name" value="D-isomer_DH_NAD-bd"/>
</dbReference>
<feature type="domain" description="D-isomer specific 2-hydroxyacid dehydrogenase catalytic" evidence="4">
    <location>
        <begin position="5"/>
        <end position="319"/>
    </location>
</feature>
<comment type="similarity">
    <text evidence="1 3">Belongs to the D-isomer specific 2-hydroxyacid dehydrogenase family.</text>
</comment>
<reference evidence="6 7" key="1">
    <citation type="submission" date="2024-09" db="EMBL/GenBank/DDBJ databases">
        <authorList>
            <person name="Sun Q."/>
            <person name="Mori K."/>
        </authorList>
    </citation>
    <scope>NUCLEOTIDE SEQUENCE [LARGE SCALE GENOMIC DNA]</scope>
    <source>
        <strain evidence="6 7">CCM 7228</strain>
    </source>
</reference>
<dbReference type="Pfam" id="PF00389">
    <property type="entry name" value="2-Hacid_dh"/>
    <property type="match status" value="1"/>
</dbReference>
<dbReference type="InterPro" id="IPR050223">
    <property type="entry name" value="D-isomer_2-hydroxyacid_DH"/>
</dbReference>
<keyword evidence="7" id="KW-1185">Reference proteome</keyword>
<proteinExistence type="inferred from homology"/>
<dbReference type="GO" id="GO:0016491">
    <property type="term" value="F:oxidoreductase activity"/>
    <property type="evidence" value="ECO:0007669"/>
    <property type="project" value="UniProtKB-KW"/>
</dbReference>
<dbReference type="CDD" id="cd05301">
    <property type="entry name" value="GDH"/>
    <property type="match status" value="1"/>
</dbReference>
<dbReference type="SUPFAM" id="SSF52283">
    <property type="entry name" value="Formate/glycerate dehydrogenase catalytic domain-like"/>
    <property type="match status" value="1"/>
</dbReference>
<dbReference type="SUPFAM" id="SSF51735">
    <property type="entry name" value="NAD(P)-binding Rossmann-fold domains"/>
    <property type="match status" value="1"/>
</dbReference>
<dbReference type="InterPro" id="IPR006139">
    <property type="entry name" value="D-isomer_2_OHA_DH_cat_dom"/>
</dbReference>
<dbReference type="EC" id="1.1.1.-" evidence="6"/>
<evidence type="ECO:0000256" key="1">
    <source>
        <dbReference type="ARBA" id="ARBA00005854"/>
    </source>
</evidence>
<dbReference type="EMBL" id="JBHLVO010000020">
    <property type="protein sequence ID" value="MFC0273391.1"/>
    <property type="molecule type" value="Genomic_DNA"/>
</dbReference>
<accession>A0ABV6GI76</accession>
<dbReference type="PANTHER" id="PTHR10996">
    <property type="entry name" value="2-HYDROXYACID DEHYDROGENASE-RELATED"/>
    <property type="match status" value="1"/>
</dbReference>
<dbReference type="Pfam" id="PF02826">
    <property type="entry name" value="2-Hacid_dh_C"/>
    <property type="match status" value="1"/>
</dbReference>
<dbReference type="PANTHER" id="PTHR10996:SF283">
    <property type="entry name" value="GLYOXYLATE_HYDROXYPYRUVATE REDUCTASE B"/>
    <property type="match status" value="1"/>
</dbReference>
<dbReference type="Proteomes" id="UP001589854">
    <property type="component" value="Unassembled WGS sequence"/>
</dbReference>
<evidence type="ECO:0000259" key="5">
    <source>
        <dbReference type="Pfam" id="PF02826"/>
    </source>
</evidence>
<protein>
    <submittedName>
        <fullName evidence="6">2-hydroxyacid dehydrogenase</fullName>
        <ecNumber evidence="6">1.1.1.-</ecNumber>
    </submittedName>
</protein>
<evidence type="ECO:0000256" key="2">
    <source>
        <dbReference type="ARBA" id="ARBA00023002"/>
    </source>
</evidence>
<evidence type="ECO:0000256" key="3">
    <source>
        <dbReference type="RuleBase" id="RU003719"/>
    </source>
</evidence>
<name>A0ABV6GI76_9BACI</name>
<feature type="domain" description="D-isomer specific 2-hydroxyacid dehydrogenase NAD-binding" evidence="5">
    <location>
        <begin position="108"/>
        <end position="288"/>
    </location>
</feature>
<sequence>MKPKVFIAKPIPKEVEEYISHYCEYKIWDQQEPIPKDILLNEVAEVDGLLTPKGVITKDFLEKAPKLKIVSNIAVGYDAFDLTAMKERGVIGTHTPYVLDEAVADLAFGLILDSSRRISEFNHFVKDGKWKQSLDRAEWFGQDVHHATVGIIGMGRIGEKIARRAALGFEMNVLYNSTRKKPELEEKYGMVYSEINPLLERSDFVLVMLPLKDSTYHFIGEEQFRLMKSNAIFVNCSRGQVVDEKALIKALQEGQIRGAGLDVFEVEPVAIDNPLLKMDNVVTLPHIGSATEKTRFDMAMKAAENLVAGVTGQVPENVVPELQSLVKSPSA</sequence>
<keyword evidence="2 3" id="KW-0560">Oxidoreductase</keyword>
<dbReference type="RefSeq" id="WP_378936640.1">
    <property type="nucleotide sequence ID" value="NZ_JBHLVO010000020.1"/>
</dbReference>